<dbReference type="AlphaFoldDB" id="A0A2T5GKD0"/>
<comment type="caution">
    <text evidence="2">The sequence shown here is derived from an EMBL/GenBank/DDBJ whole genome shotgun (WGS) entry which is preliminary data.</text>
</comment>
<sequence length="391" mass="43082">MVERATAACHRLSPGGGCRSGDRHLHDCSPGRRSPCGNTGQLFPRDPRIARLRALGGPEWRPKWWGARRAGRGGRRYRHAVPQDRCVTRAPYLLAITSHEGRQRSAGHTVLGILNQQAKRSGRSVQSSGQLGNHFASGSRSQRLPAAARYPLDGSEIVWMKIVVHSAFQGRSIRISDHRTNVAWTVNCGPVIKFDDNVIERARRAGGDEGNCRLQIVAYGDCTLSLITRSPERPAVGSRWRAPGYALHNKLASLLTWRTVPARPPMRTAPTRASDGSEIDVSPADFRAALMLGDCQFNRFLAATFTIEPDGQTIPTTARVHSAVCHRIDFDFSARHRRFNYRRTVLASVVDSNAGVMEVRTTATWTKQISGSTAVRSGLNFVTLSPGVRHD</sequence>
<gene>
    <name evidence="2" type="ORF">C8J26_2622</name>
</gene>
<keyword evidence="3" id="KW-1185">Reference proteome</keyword>
<dbReference type="Proteomes" id="UP000244189">
    <property type="component" value="Unassembled WGS sequence"/>
</dbReference>
<evidence type="ECO:0000313" key="3">
    <source>
        <dbReference type="Proteomes" id="UP000244189"/>
    </source>
</evidence>
<reference evidence="2 3" key="1">
    <citation type="submission" date="2018-04" db="EMBL/GenBank/DDBJ databases">
        <title>Genomic Encyclopedia of Type Strains, Phase III (KMG-III): the genomes of soil and plant-associated and newly described type strains.</title>
        <authorList>
            <person name="Whitman W."/>
        </authorList>
    </citation>
    <scope>NUCLEOTIDE SEQUENCE [LARGE SCALE GENOMIC DNA]</scope>
    <source>
        <strain evidence="2 3">MA101b</strain>
    </source>
</reference>
<organism evidence="2 3">
    <name type="scientific">Sphingomonas aurantiaca</name>
    <dbReference type="NCBI Taxonomy" id="185949"/>
    <lineage>
        <taxon>Bacteria</taxon>
        <taxon>Pseudomonadati</taxon>
        <taxon>Pseudomonadota</taxon>
        <taxon>Alphaproteobacteria</taxon>
        <taxon>Sphingomonadales</taxon>
        <taxon>Sphingomonadaceae</taxon>
        <taxon>Sphingomonas</taxon>
    </lineage>
</organism>
<feature type="region of interest" description="Disordered" evidence="1">
    <location>
        <begin position="117"/>
        <end position="138"/>
    </location>
</feature>
<evidence type="ECO:0000313" key="2">
    <source>
        <dbReference type="EMBL" id="PTQ59770.1"/>
    </source>
</evidence>
<accession>A0A2T5GKD0</accession>
<name>A0A2T5GKD0_9SPHN</name>
<dbReference type="EMBL" id="QAOG01000004">
    <property type="protein sequence ID" value="PTQ59770.1"/>
    <property type="molecule type" value="Genomic_DNA"/>
</dbReference>
<proteinExistence type="predicted"/>
<evidence type="ECO:0000256" key="1">
    <source>
        <dbReference type="SAM" id="MobiDB-lite"/>
    </source>
</evidence>
<protein>
    <submittedName>
        <fullName evidence="2">Uncharacterized protein</fullName>
    </submittedName>
</protein>